<dbReference type="Pfam" id="PF14528">
    <property type="entry name" value="LAGLIDADG_3"/>
    <property type="match status" value="1"/>
</dbReference>
<dbReference type="Pfam" id="PF04983">
    <property type="entry name" value="RNA_pol_Rpb1_3"/>
    <property type="match status" value="1"/>
</dbReference>
<dbReference type="Pfam" id="PF04997">
    <property type="entry name" value="RNA_pol_Rpb1_1"/>
    <property type="match status" value="1"/>
</dbReference>
<dbReference type="InterPro" id="IPR007073">
    <property type="entry name" value="RNA_pol_Rpb1_7"/>
</dbReference>
<dbReference type="InterPro" id="IPR007080">
    <property type="entry name" value="RNA_pol_Rpb1_1"/>
</dbReference>
<reference evidence="10" key="1">
    <citation type="journal article" date="2020" name="Nature">
        <title>Giant virus diversity and host interactions through global metagenomics.</title>
        <authorList>
            <person name="Schulz F."/>
            <person name="Roux S."/>
            <person name="Paez-Espino D."/>
            <person name="Jungbluth S."/>
            <person name="Walsh D.A."/>
            <person name="Denef V.J."/>
            <person name="McMahon K.D."/>
            <person name="Konstantinidis K.T."/>
            <person name="Eloe-Fadrosh E.A."/>
            <person name="Kyrpides N.C."/>
            <person name="Woyke T."/>
        </authorList>
    </citation>
    <scope>NUCLEOTIDE SEQUENCE</scope>
    <source>
        <strain evidence="10">GVMAG-M-3300025695-21</strain>
    </source>
</reference>
<proteinExistence type="inferred from homology"/>
<dbReference type="InterPro" id="IPR006141">
    <property type="entry name" value="Intein_N"/>
</dbReference>
<protein>
    <recommendedName>
        <fullName evidence="2">DNA-directed RNA polymerase</fullName>
        <ecNumber evidence="2">2.7.7.6</ecNumber>
    </recommendedName>
</protein>
<evidence type="ECO:0000256" key="5">
    <source>
        <dbReference type="ARBA" id="ARBA00022695"/>
    </source>
</evidence>
<dbReference type="GO" id="GO:0016539">
    <property type="term" value="P:intein-mediated protein splicing"/>
    <property type="evidence" value="ECO:0007669"/>
    <property type="project" value="InterPro"/>
</dbReference>
<evidence type="ECO:0000256" key="4">
    <source>
        <dbReference type="ARBA" id="ARBA00022679"/>
    </source>
</evidence>
<dbReference type="Pfam" id="PF05000">
    <property type="entry name" value="RNA_pol_Rpb1_4"/>
    <property type="match status" value="1"/>
</dbReference>
<dbReference type="EMBL" id="MN740297">
    <property type="protein sequence ID" value="QHT98876.1"/>
    <property type="molecule type" value="Genomic_DNA"/>
</dbReference>
<dbReference type="PANTHER" id="PTHR19376">
    <property type="entry name" value="DNA-DIRECTED RNA POLYMERASE"/>
    <property type="match status" value="1"/>
</dbReference>
<dbReference type="GO" id="GO:0006351">
    <property type="term" value="P:DNA-templated transcription"/>
    <property type="evidence" value="ECO:0007669"/>
    <property type="project" value="InterPro"/>
</dbReference>
<dbReference type="InterPro" id="IPR007081">
    <property type="entry name" value="RNA_pol_Rpb1_5"/>
</dbReference>
<dbReference type="Pfam" id="PF04992">
    <property type="entry name" value="RNA_pol_Rpb1_6"/>
    <property type="match status" value="1"/>
</dbReference>
<dbReference type="Gene3D" id="4.10.860.120">
    <property type="entry name" value="RNA polymerase II, clamp domain"/>
    <property type="match status" value="1"/>
</dbReference>
<dbReference type="Gene3D" id="2.170.16.10">
    <property type="entry name" value="Hedgehog/Intein (Hint) domain"/>
    <property type="match status" value="1"/>
</dbReference>
<dbReference type="Gene3D" id="1.10.150.390">
    <property type="match status" value="1"/>
</dbReference>
<dbReference type="Gene3D" id="6.20.50.80">
    <property type="match status" value="1"/>
</dbReference>
<dbReference type="Pfam" id="PF04998">
    <property type="entry name" value="RNA_pol_Rpb1_5"/>
    <property type="match status" value="2"/>
</dbReference>
<evidence type="ECO:0000259" key="9">
    <source>
        <dbReference type="PROSITE" id="PS50819"/>
    </source>
</evidence>
<dbReference type="Gene3D" id="3.30.1490.180">
    <property type="entry name" value="RNA polymerase ii"/>
    <property type="match status" value="1"/>
</dbReference>
<accession>A0A6C0J2L7</accession>
<keyword evidence="7" id="KW-0651">Protein splicing</keyword>
<dbReference type="GO" id="GO:0003899">
    <property type="term" value="F:DNA-directed RNA polymerase activity"/>
    <property type="evidence" value="ECO:0007669"/>
    <property type="project" value="UniProtKB-EC"/>
</dbReference>
<evidence type="ECO:0000313" key="10">
    <source>
        <dbReference type="EMBL" id="QHT98876.1"/>
    </source>
</evidence>
<dbReference type="InterPro" id="IPR042102">
    <property type="entry name" value="RNA_pol_Rpb1_3_sf"/>
</dbReference>
<dbReference type="InterPro" id="IPR027434">
    <property type="entry name" value="Homing_endonucl"/>
</dbReference>
<dbReference type="SUPFAM" id="SSF64484">
    <property type="entry name" value="beta and beta-prime subunits of DNA dependent RNA-polymerase"/>
    <property type="match status" value="2"/>
</dbReference>
<dbReference type="Pfam" id="PF04990">
    <property type="entry name" value="RNA_pol_Rpb1_7"/>
    <property type="match status" value="1"/>
</dbReference>
<dbReference type="SUPFAM" id="SSF55608">
    <property type="entry name" value="Homing endonucleases"/>
    <property type="match status" value="1"/>
</dbReference>
<dbReference type="InterPro" id="IPR007075">
    <property type="entry name" value="RNA_pol_Rpb1_6"/>
</dbReference>
<name>A0A6C0J2L7_9ZZZZ</name>
<evidence type="ECO:0000256" key="8">
    <source>
        <dbReference type="ARBA" id="ARBA00023163"/>
    </source>
</evidence>
<evidence type="ECO:0000256" key="7">
    <source>
        <dbReference type="ARBA" id="ARBA00023000"/>
    </source>
</evidence>
<dbReference type="EC" id="2.7.7.6" evidence="2"/>
<dbReference type="InterPro" id="IPR044893">
    <property type="entry name" value="RNA_pol_Rpb1_clamp_domain"/>
</dbReference>
<evidence type="ECO:0000256" key="1">
    <source>
        <dbReference type="ARBA" id="ARBA00006460"/>
    </source>
</evidence>
<dbReference type="Gene3D" id="6.10.250.2940">
    <property type="match status" value="1"/>
</dbReference>
<dbReference type="PANTHER" id="PTHR19376:SF37">
    <property type="entry name" value="DNA-DIRECTED RNA POLYMERASE II SUBUNIT RPB1"/>
    <property type="match status" value="1"/>
</dbReference>
<dbReference type="InterPro" id="IPR007066">
    <property type="entry name" value="RNA_pol_Rpb1_3"/>
</dbReference>
<dbReference type="GO" id="GO:0005665">
    <property type="term" value="C:RNA polymerase II, core complex"/>
    <property type="evidence" value="ECO:0007669"/>
    <property type="project" value="TreeGrafter"/>
</dbReference>
<dbReference type="SMART" id="SM00663">
    <property type="entry name" value="RPOLA_N"/>
    <property type="match status" value="1"/>
</dbReference>
<keyword evidence="8" id="KW-0804">Transcription</keyword>
<organism evidence="10">
    <name type="scientific">viral metagenome</name>
    <dbReference type="NCBI Taxonomy" id="1070528"/>
    <lineage>
        <taxon>unclassified sequences</taxon>
        <taxon>metagenomes</taxon>
        <taxon>organismal metagenomes</taxon>
    </lineage>
</organism>
<evidence type="ECO:0000256" key="2">
    <source>
        <dbReference type="ARBA" id="ARBA00012418"/>
    </source>
</evidence>
<dbReference type="Gene3D" id="2.40.40.20">
    <property type="match status" value="1"/>
</dbReference>
<dbReference type="InterPro" id="IPR045867">
    <property type="entry name" value="DNA-dir_RpoC_beta_prime"/>
</dbReference>
<dbReference type="FunFam" id="2.40.40.20:FF:000019">
    <property type="entry name" value="DNA-directed RNA polymerase II subunit RPB1"/>
    <property type="match status" value="1"/>
</dbReference>
<evidence type="ECO:0000256" key="3">
    <source>
        <dbReference type="ARBA" id="ARBA00022478"/>
    </source>
</evidence>
<dbReference type="Pfam" id="PF00623">
    <property type="entry name" value="RNA_pol_Rpb1_2"/>
    <property type="match status" value="1"/>
</dbReference>
<keyword evidence="5" id="KW-0548">Nucleotidyltransferase</keyword>
<dbReference type="Gene3D" id="3.30.1360.140">
    <property type="match status" value="1"/>
</dbReference>
<dbReference type="InterPro" id="IPR006592">
    <property type="entry name" value="RNA_pol_N"/>
</dbReference>
<dbReference type="Gene3D" id="1.10.274.100">
    <property type="entry name" value="RNA polymerase Rpb1, domain 3"/>
    <property type="match status" value="1"/>
</dbReference>
<dbReference type="GO" id="GO:0003677">
    <property type="term" value="F:DNA binding"/>
    <property type="evidence" value="ECO:0007669"/>
    <property type="project" value="InterPro"/>
</dbReference>
<comment type="similarity">
    <text evidence="1">Belongs to the RNA polymerase beta' chain family.</text>
</comment>
<dbReference type="InterPro" id="IPR007083">
    <property type="entry name" value="RNA_pol_Rpb1_4"/>
</dbReference>
<dbReference type="Gene3D" id="1.10.132.30">
    <property type="match status" value="1"/>
</dbReference>
<dbReference type="SMART" id="SM00306">
    <property type="entry name" value="HintN"/>
    <property type="match status" value="1"/>
</dbReference>
<dbReference type="InterPro" id="IPR003587">
    <property type="entry name" value="Hint_dom_N"/>
</dbReference>
<dbReference type="InterPro" id="IPR036844">
    <property type="entry name" value="Hint_dom_sf"/>
</dbReference>
<dbReference type="InterPro" id="IPR038593">
    <property type="entry name" value="RNA_pol_Rpb1_7_sf"/>
</dbReference>
<dbReference type="Gene3D" id="3.10.28.10">
    <property type="entry name" value="Homing endonucleases"/>
    <property type="match status" value="1"/>
</dbReference>
<dbReference type="InterPro" id="IPR000722">
    <property type="entry name" value="RNA_pol_asu"/>
</dbReference>
<dbReference type="SUPFAM" id="SSF51294">
    <property type="entry name" value="Hedgehog/intein (Hint) domain"/>
    <property type="match status" value="1"/>
</dbReference>
<dbReference type="GO" id="GO:0004519">
    <property type="term" value="F:endonuclease activity"/>
    <property type="evidence" value="ECO:0007669"/>
    <property type="project" value="InterPro"/>
</dbReference>
<dbReference type="NCBIfam" id="TIGR01445">
    <property type="entry name" value="intein_Nterm"/>
    <property type="match status" value="1"/>
</dbReference>
<feature type="domain" description="DOD-type homing endonuclease" evidence="9">
    <location>
        <begin position="1072"/>
        <end position="1208"/>
    </location>
</feature>
<dbReference type="InterPro" id="IPR038120">
    <property type="entry name" value="Rpb1_funnel_sf"/>
</dbReference>
<keyword evidence="4" id="KW-0808">Transferase</keyword>
<dbReference type="PROSITE" id="PS50819">
    <property type="entry name" value="INTEIN_ENDONUCLEASE"/>
    <property type="match status" value="1"/>
</dbReference>
<evidence type="ECO:0000256" key="6">
    <source>
        <dbReference type="ARBA" id="ARBA00022813"/>
    </source>
</evidence>
<dbReference type="CDD" id="cd00081">
    <property type="entry name" value="Hint"/>
    <property type="match status" value="1"/>
</dbReference>
<dbReference type="PRINTS" id="PR00379">
    <property type="entry name" value="INTEIN"/>
</dbReference>
<keyword evidence="3" id="KW-0240">DNA-directed RNA polymerase</keyword>
<keyword evidence="6" id="KW-0068">Autocatalytic cleavage</keyword>
<dbReference type="InterPro" id="IPR006142">
    <property type="entry name" value="INTEIN"/>
</dbReference>
<dbReference type="InterPro" id="IPR004860">
    <property type="entry name" value="LAGLIDADG_dom"/>
</dbReference>
<dbReference type="InterPro" id="IPR004042">
    <property type="entry name" value="Intein_endonuc_central"/>
</dbReference>
<sequence length="2013" mass="229684">MSSIYPELSYTDQKVEIQEVKGIQFSVLGPEEIIKRSVVEITKTDTYAGSEPIIGGLFDSRMGVLEHNRICSTCEQKNIFCTGHFGHIKLAKPVFHAMFFDIVKKILKCTCYRCSKILISPDTTHKDFKNDMIKIMSIKNNQKRWDAYFKLCNTTTKIKACGDDGTIGCGAIQPTKYNKENSMRIMAEWKNKKSTTASVVVAETPSKVVQEFTSEDIYNIFKKISEREMEVMGFNPKWNRPEWMICTVLPVPPPSVRPSIIEENGQRREDDLTHKLSDIIKTNNSINDKINKGVSEENIKYITNLLQYHVFTFIDNQIPGLPPSQQRNGRKLKSVSDRMKKKEGRIRGNLNGKRVDQSARSVITPDPYISIDELGVPIKIALNITFPETVNKFNIDEMKKLIKNGSETWPGAKYVKKEKEGVTINIKYADVDKIIKELKYGDIVHRHLTNGDYILFNRQPSLHKMSMMCHKVVIMPYQTFRLNVLDTPPYNADFDGDEMNLHCPQNIQTMSELMDIAAVPYMVLAPRDGKPIIEVVQDTLLGSFRLTNDIIKIQDKTMANLQMCNSYFTGSLPEPNKKFNYTGKEAYSQILPPGLFINRKNKAEEKFVIENSSLISGTLDKTVFHGITSGLIPVIYHDYGPFEICKFLDNTQRLICRWLLTSGFSVGISDLVTDTETDDKLKETIKIMKTNAYNKLDDIRRGNIENNSIFSNEEYIERELIAILNETTSQVGKIGLSQINENTNRMINMVKCGSKGKETNVAQMVACVGQQNVDGKRISYGFTDRTLPHFTKYDDGPDARGFVENSFITGLTPQEVFFHAMGGREGLIDTAVKSVTGDTPIVVIEDGEAKTVNIGDWIDAKMDKQENKELIEQFGPEDANMEMLGVFNNIYMPACDYKGNIVWGKVTNVSRHDPGDILYKITTKGGRYIKVTKSKSIIVWKNDKFEPIETPYLKIGDCIPVTMNLPEPPVINEYIDMVKYFPKTEYIYGTDLHIARDMIKDIKLLKASWWEENNGKTFTLPYPNLRSFRRTINERGERFDLMKKGHIYNYGTSIIKYHIPDKFELNKENGIFIGLFLADGNTREKQGDIVITKNNESVITFVKKWFDIYSINCRIEDRTENRKYRTISVIGQCTIMAKLLTNILGHGALNKYVPNCAFTAPKEFAEGIINGYFSGDGNIDTSTKGVNANSISKELINGISMLCSRFGIFGKVSVIEHEKKEDKEIQSVKTSYKISIRAQWAKKFQNIDLINEDKNTKLKDLEIAEYDHKNFKYNNDSILDEVIRIEEIGKDVIDTKYFKAYDVSIPECGNFSTRYGTHISNTSETGYIQRRLVKAMEDAKVYYDNTVRTATGIVIQYIYGEDGMDGCKIETQYVNSIDMDMIKLDDEFNLKPSDNIQLHITEEAFKGINNTTYKRCEEHFKEILDDKYFLINNVFNGEKKKSISYPIPFDRLIKTASKRLESIGIKAIKTDLTPDYILDKIEKMKDDLYIKDKVQGMRFFHILLRLYLCPKKLIITYHFTVEIFDWLMLQIKDYFNQAIAQPGEMVGIVAAQTIGEMGTQMTLDSFHVSGTAAAVKATSGVPRLKEILSATKKTKTPTLIIYMKADIARIVNPVMKEDGIETDDERIEISKSHAMNIKNSMEITKLADILDFSEIYWDNGEGDTSIEDDKGIIDVYKQFANIDTVNCSITNSSPWVLRMKFNKEKMNQYGLRMIDIYTKINTAYDKYVDCVYSDDNAEECIFRIKLTDVALKDIDSTDEIAAIKAMEHNIVYQLLLKGYKGIKKVSLNKKKYNKFNHETDKFDKIIEWVLDTDGTNLADILANPNIDNTRTMSNDIREIYEVLGIEAARNSLYKELVNVTSEGSMNYRHMSLLIDTMTFKGQLMSIDRHGINRGDIGPLAKSSFEETTDMLINASIFAEYDNVNGVSANVMLGQQAPCGTGDTRVMIDEEHMIELLKDIIPEKEDLDNIIEGDEEVYDDDDDTCIENDITMNFKLSEPHKCFKLPEQKITLTE</sequence>